<evidence type="ECO:0000313" key="3">
    <source>
        <dbReference type="EMBL" id="EUJ31008.1"/>
    </source>
</evidence>
<dbReference type="EMBL" id="AODF01000020">
    <property type="protein sequence ID" value="EUJ31008.1"/>
    <property type="molecule type" value="Genomic_DNA"/>
</dbReference>
<evidence type="ECO:0000256" key="1">
    <source>
        <dbReference type="ARBA" id="ARBA00022679"/>
    </source>
</evidence>
<dbReference type="SUPFAM" id="SSF53335">
    <property type="entry name" value="S-adenosyl-L-methionine-dependent methyltransferases"/>
    <property type="match status" value="1"/>
</dbReference>
<keyword evidence="3" id="KW-0489">Methyltransferase</keyword>
<organism evidence="3 4">
    <name type="scientific">Listeria floridensis FSL S10-1187</name>
    <dbReference type="NCBI Taxonomy" id="1265817"/>
    <lineage>
        <taxon>Bacteria</taxon>
        <taxon>Bacillati</taxon>
        <taxon>Bacillota</taxon>
        <taxon>Bacilli</taxon>
        <taxon>Bacillales</taxon>
        <taxon>Listeriaceae</taxon>
        <taxon>Listeria</taxon>
    </lineage>
</organism>
<dbReference type="CDD" id="cd02440">
    <property type="entry name" value="AdoMet_MTases"/>
    <property type="match status" value="1"/>
</dbReference>
<proteinExistence type="predicted"/>
<sequence length="198" mass="21760">MTDNVFEKMADRYDTAERKQLASVIAERIKQELTGSKDKILLDYGSGTGLVGLELAGLANKTILADSSPNMVAVLDKKIAAAGISNTQSLLADFMESPANLQADIIIVSLVLLHIPDTKKILKRLYDALNVGGRLIVVDFEENPKVSHPKVHNGFDLEKLKALFLETGFHSTTIQTFYHGEKVFMNQDADLFVAVVDK</sequence>
<protein>
    <submittedName>
        <fullName evidence="3">Methyltransferase</fullName>
    </submittedName>
</protein>
<accession>A0ABP3AXA8</accession>
<dbReference type="Proteomes" id="UP000019249">
    <property type="component" value="Unassembled WGS sequence"/>
</dbReference>
<dbReference type="GO" id="GO:0008168">
    <property type="term" value="F:methyltransferase activity"/>
    <property type="evidence" value="ECO:0007669"/>
    <property type="project" value="UniProtKB-KW"/>
</dbReference>
<gene>
    <name evidence="3" type="ORF">MFLO_09952</name>
</gene>
<evidence type="ECO:0000313" key="4">
    <source>
        <dbReference type="Proteomes" id="UP000019249"/>
    </source>
</evidence>
<dbReference type="GO" id="GO:0032259">
    <property type="term" value="P:methylation"/>
    <property type="evidence" value="ECO:0007669"/>
    <property type="project" value="UniProtKB-KW"/>
</dbReference>
<keyword evidence="4" id="KW-1185">Reference proteome</keyword>
<dbReference type="InterPro" id="IPR025714">
    <property type="entry name" value="Methyltranfer_dom"/>
</dbReference>
<dbReference type="PANTHER" id="PTHR43861">
    <property type="entry name" value="TRANS-ACONITATE 2-METHYLTRANSFERASE-RELATED"/>
    <property type="match status" value="1"/>
</dbReference>
<dbReference type="PANTHER" id="PTHR43861:SF3">
    <property type="entry name" value="PUTATIVE (AFU_ORTHOLOGUE AFUA_2G14390)-RELATED"/>
    <property type="match status" value="1"/>
</dbReference>
<dbReference type="Pfam" id="PF13847">
    <property type="entry name" value="Methyltransf_31"/>
    <property type="match status" value="1"/>
</dbReference>
<keyword evidence="1" id="KW-0808">Transferase</keyword>
<dbReference type="Gene3D" id="3.40.50.150">
    <property type="entry name" value="Vaccinia Virus protein VP39"/>
    <property type="match status" value="1"/>
</dbReference>
<dbReference type="RefSeq" id="WP_036097549.1">
    <property type="nucleotide sequence ID" value="NZ_AODF01000020.1"/>
</dbReference>
<feature type="domain" description="Methyltransferase" evidence="2">
    <location>
        <begin position="37"/>
        <end position="149"/>
    </location>
</feature>
<dbReference type="InterPro" id="IPR029063">
    <property type="entry name" value="SAM-dependent_MTases_sf"/>
</dbReference>
<name>A0ABP3AXA8_9LIST</name>
<reference evidence="3 4" key="1">
    <citation type="journal article" date="2014" name="Int. J. Syst. Evol. Microbiol.">
        <title>Listeria floridensis sp. nov., Listeria aquatica sp. nov., Listeria cornellensis sp. nov., Listeria riparia sp. nov. and Listeria grandensis sp. nov., from agricultural and natural environments.</title>
        <authorList>
            <person name="den Bakker H.C."/>
            <person name="Warchocki S."/>
            <person name="Wright E.M."/>
            <person name="Allred A.F."/>
            <person name="Ahlstrom C."/>
            <person name="Manuel C.S."/>
            <person name="Stasiewicz M.J."/>
            <person name="Burrell A."/>
            <person name="Roof S."/>
            <person name="Strawn L."/>
            <person name="Fortes E.D."/>
            <person name="Nightingale K.K."/>
            <person name="Kephart D."/>
            <person name="Wiedmann M."/>
        </authorList>
    </citation>
    <scope>NUCLEOTIDE SEQUENCE [LARGE SCALE GENOMIC DNA]</scope>
    <source>
        <strain evidence="3 4">FSL S10-1187</strain>
    </source>
</reference>
<evidence type="ECO:0000259" key="2">
    <source>
        <dbReference type="Pfam" id="PF13847"/>
    </source>
</evidence>
<comment type="caution">
    <text evidence="3">The sequence shown here is derived from an EMBL/GenBank/DDBJ whole genome shotgun (WGS) entry which is preliminary data.</text>
</comment>